<comment type="caution">
    <text evidence="7">The sequence shown here is derived from an EMBL/GenBank/DDBJ whole genome shotgun (WGS) entry which is preliminary data.</text>
</comment>
<dbReference type="PANTHER" id="PTHR46347:SF1">
    <property type="entry name" value="RING_FYVE_PHD ZINC FINGER SUPERFAMILY PROTEIN"/>
    <property type="match status" value="1"/>
</dbReference>
<feature type="compositionally biased region" description="Polar residues" evidence="4">
    <location>
        <begin position="85"/>
        <end position="100"/>
    </location>
</feature>
<dbReference type="Pfam" id="PF12906">
    <property type="entry name" value="RINGv"/>
    <property type="match status" value="1"/>
</dbReference>
<evidence type="ECO:0000256" key="3">
    <source>
        <dbReference type="ARBA" id="ARBA00022833"/>
    </source>
</evidence>
<keyword evidence="5" id="KW-0812">Transmembrane</keyword>
<proteinExistence type="predicted"/>
<dbReference type="AlphaFoldDB" id="A0A2C5ZSL7"/>
<dbReference type="PROSITE" id="PS51292">
    <property type="entry name" value="ZF_RING_CH"/>
    <property type="match status" value="1"/>
</dbReference>
<accession>A0A2C5ZSL7</accession>
<reference evidence="7 8" key="1">
    <citation type="submission" date="2017-06" db="EMBL/GenBank/DDBJ databases">
        <title>Ant-infecting Ophiocordyceps genomes reveal a high diversity of potential behavioral manipulation genes and a possible major role for enterotoxins.</title>
        <authorList>
            <person name="De Bekker C."/>
            <person name="Evans H.C."/>
            <person name="Brachmann A."/>
            <person name="Hughes D.P."/>
        </authorList>
    </citation>
    <scope>NUCLEOTIDE SEQUENCE [LARGE SCALE GENOMIC DNA]</scope>
    <source>
        <strain evidence="7 8">1348a</strain>
    </source>
</reference>
<evidence type="ECO:0000313" key="7">
    <source>
        <dbReference type="EMBL" id="PHH82820.1"/>
    </source>
</evidence>
<dbReference type="SMART" id="SM00744">
    <property type="entry name" value="RINGv"/>
    <property type="match status" value="1"/>
</dbReference>
<feature type="transmembrane region" description="Helical" evidence="5">
    <location>
        <begin position="279"/>
        <end position="300"/>
    </location>
</feature>
<evidence type="ECO:0000259" key="6">
    <source>
        <dbReference type="PROSITE" id="PS51292"/>
    </source>
</evidence>
<feature type="domain" description="RING-CH-type" evidence="6">
    <location>
        <begin position="62"/>
        <end position="155"/>
    </location>
</feature>
<keyword evidence="2" id="KW-0863">Zinc-finger</keyword>
<keyword evidence="5" id="KW-1133">Transmembrane helix</keyword>
<evidence type="ECO:0000256" key="4">
    <source>
        <dbReference type="SAM" id="MobiDB-lite"/>
    </source>
</evidence>
<organism evidence="7 8">
    <name type="scientific">Ophiocordyceps australis</name>
    <dbReference type="NCBI Taxonomy" id="1399860"/>
    <lineage>
        <taxon>Eukaryota</taxon>
        <taxon>Fungi</taxon>
        <taxon>Dikarya</taxon>
        <taxon>Ascomycota</taxon>
        <taxon>Pezizomycotina</taxon>
        <taxon>Sordariomycetes</taxon>
        <taxon>Hypocreomycetidae</taxon>
        <taxon>Hypocreales</taxon>
        <taxon>Ophiocordycipitaceae</taxon>
        <taxon>Ophiocordyceps</taxon>
    </lineage>
</organism>
<dbReference type="CDD" id="cd16495">
    <property type="entry name" value="RING_CH-C4HC3_MARCH"/>
    <property type="match status" value="1"/>
</dbReference>
<dbReference type="InterPro" id="IPR013083">
    <property type="entry name" value="Znf_RING/FYVE/PHD"/>
</dbReference>
<evidence type="ECO:0000313" key="8">
    <source>
        <dbReference type="Proteomes" id="UP000224854"/>
    </source>
</evidence>
<keyword evidence="8" id="KW-1185">Reference proteome</keyword>
<gene>
    <name evidence="7" type="ORF">CDD82_4692</name>
</gene>
<keyword evidence="5" id="KW-0472">Membrane</keyword>
<dbReference type="GO" id="GO:0008270">
    <property type="term" value="F:zinc ion binding"/>
    <property type="evidence" value="ECO:0007669"/>
    <property type="project" value="UniProtKB-KW"/>
</dbReference>
<feature type="transmembrane region" description="Helical" evidence="5">
    <location>
        <begin position="167"/>
        <end position="188"/>
    </location>
</feature>
<dbReference type="EMBL" id="NJEU01000040">
    <property type="protein sequence ID" value="PHH82820.1"/>
    <property type="molecule type" value="Genomic_DNA"/>
</dbReference>
<keyword evidence="3" id="KW-0862">Zinc</keyword>
<feature type="region of interest" description="Disordered" evidence="4">
    <location>
        <begin position="84"/>
        <end position="103"/>
    </location>
</feature>
<feature type="region of interest" description="Disordered" evidence="4">
    <location>
        <begin position="1"/>
        <end position="68"/>
    </location>
</feature>
<dbReference type="PANTHER" id="PTHR46347">
    <property type="entry name" value="RING/FYVE/PHD ZINC FINGER SUPERFAMILY PROTEIN"/>
    <property type="match status" value="1"/>
</dbReference>
<name>A0A2C5ZSL7_9HYPO</name>
<dbReference type="Gene3D" id="3.30.40.10">
    <property type="entry name" value="Zinc/RING finger domain, C3HC4 (zinc finger)"/>
    <property type="match status" value="1"/>
</dbReference>
<keyword evidence="1" id="KW-0479">Metal-binding</keyword>
<feature type="compositionally biased region" description="Low complexity" evidence="4">
    <location>
        <begin position="10"/>
        <end position="24"/>
    </location>
</feature>
<dbReference type="Proteomes" id="UP000224854">
    <property type="component" value="Unassembled WGS sequence"/>
</dbReference>
<dbReference type="OrthoDB" id="264354at2759"/>
<feature type="compositionally biased region" description="Basic and acidic residues" evidence="4">
    <location>
        <begin position="26"/>
        <end position="39"/>
    </location>
</feature>
<sequence length="338" mass="37823">MEPQPTWNWAAASGLDAGLDASSSRNRHESSRQQRDQQPDHQSQQNEPPLTPHDEPQPPQPPRRHGPRTCRICLETEQPRYPTGFASTFGMSPSSRQPTYVSDDPELGRLLSPCRCKGSQKYVHEGCLTSWRMANPMATTNYWQCPTCKFSYRLVRMQWASMLSSKWAQVALTLTAMVLGIFLLGFVADPILDLWFDPVGTISDTVANVVSDIEAQRPPPHQEPTTWTEHFTKGFFSLGFVGFIKSVVAMGPWQWLNLRNSGLLGSGRRRGTGRARMDNFNILFVLIGTFTFLMAIWKLVNAVSARVLKIVSDKVFDVGADDDDDEDDGDDTNGQTNG</sequence>
<feature type="transmembrane region" description="Helical" evidence="5">
    <location>
        <begin position="235"/>
        <end position="258"/>
    </location>
</feature>
<evidence type="ECO:0000256" key="1">
    <source>
        <dbReference type="ARBA" id="ARBA00022723"/>
    </source>
</evidence>
<dbReference type="SUPFAM" id="SSF57850">
    <property type="entry name" value="RING/U-box"/>
    <property type="match status" value="1"/>
</dbReference>
<protein>
    <recommendedName>
        <fullName evidence="6">RING-CH-type domain-containing protein</fullName>
    </recommendedName>
</protein>
<dbReference type="InterPro" id="IPR011016">
    <property type="entry name" value="Znf_RING-CH"/>
</dbReference>
<evidence type="ECO:0000256" key="2">
    <source>
        <dbReference type="ARBA" id="ARBA00022771"/>
    </source>
</evidence>
<evidence type="ECO:0000256" key="5">
    <source>
        <dbReference type="SAM" id="Phobius"/>
    </source>
</evidence>